<keyword evidence="5" id="KW-0004">4Fe-4S</keyword>
<dbReference type="SUPFAM" id="SSF52141">
    <property type="entry name" value="Uracil-DNA glycosylase-like"/>
    <property type="match status" value="1"/>
</dbReference>
<name>A0A3B1AE09_9ZZZZ</name>
<dbReference type="InterPro" id="IPR005122">
    <property type="entry name" value="Uracil-DNA_glycosylase-like"/>
</dbReference>
<keyword evidence="6" id="KW-0479">Metal-binding</keyword>
<comment type="catalytic activity">
    <reaction evidence="1">
        <text>Hydrolyzes single-stranded DNA or mismatched double-stranded DNA and polynucleotides, releasing free uracil.</text>
        <dbReference type="EC" id="3.2.2.27"/>
    </reaction>
</comment>
<dbReference type="InterPro" id="IPR051536">
    <property type="entry name" value="UDG_Type-4/5"/>
</dbReference>
<gene>
    <name evidence="13" type="ORF">MNBD_GAMMA23-904</name>
</gene>
<sequence>MKSLNPTQRACIEAMGIDVWVPREKTEPLTETLAIEKASADITVTAPKLEGKSESADLQPATEIKTKEVAEIIPESTAPEIPTDWNGLRQVVSTCQKCALHATRTHAVFGSGNQNADWLIVGDIPSVSDDKLGDVFTDQSGELLTAMLKAISLTRHQVYIANTLKCITPNNREPEADESETCFQYLQQQIELIKPKLILVVGQSAAQRLLKTHSTMARLRQKVHTLEGINIPVVVTYHPAYLLNMPADKAKAWQDLLLAKKTISATAVL</sequence>
<dbReference type="InterPro" id="IPR005273">
    <property type="entry name" value="Ura-DNA_glyco_family4"/>
</dbReference>
<feature type="domain" description="Uracil-DNA glycosylase-like" evidence="12">
    <location>
        <begin position="109"/>
        <end position="257"/>
    </location>
</feature>
<dbReference type="GO" id="GO:0004844">
    <property type="term" value="F:uracil DNA N-glycosylase activity"/>
    <property type="evidence" value="ECO:0007669"/>
    <property type="project" value="UniProtKB-EC"/>
</dbReference>
<dbReference type="EC" id="3.2.2.27" evidence="3"/>
<reference evidence="13" key="1">
    <citation type="submission" date="2018-06" db="EMBL/GenBank/DDBJ databases">
        <authorList>
            <person name="Zhirakovskaya E."/>
        </authorList>
    </citation>
    <scope>NUCLEOTIDE SEQUENCE</scope>
</reference>
<dbReference type="GO" id="GO:0006281">
    <property type="term" value="P:DNA repair"/>
    <property type="evidence" value="ECO:0007669"/>
    <property type="project" value="UniProtKB-KW"/>
</dbReference>
<evidence type="ECO:0000256" key="11">
    <source>
        <dbReference type="ARBA" id="ARBA00023204"/>
    </source>
</evidence>
<organism evidence="13">
    <name type="scientific">hydrothermal vent metagenome</name>
    <dbReference type="NCBI Taxonomy" id="652676"/>
    <lineage>
        <taxon>unclassified sequences</taxon>
        <taxon>metagenomes</taxon>
        <taxon>ecological metagenomes</taxon>
    </lineage>
</organism>
<evidence type="ECO:0000313" key="13">
    <source>
        <dbReference type="EMBL" id="VAW92114.1"/>
    </source>
</evidence>
<dbReference type="Pfam" id="PF03167">
    <property type="entry name" value="UDG"/>
    <property type="match status" value="1"/>
</dbReference>
<dbReference type="SMART" id="SM00986">
    <property type="entry name" value="UDG"/>
    <property type="match status" value="1"/>
</dbReference>
<evidence type="ECO:0000256" key="8">
    <source>
        <dbReference type="ARBA" id="ARBA00022801"/>
    </source>
</evidence>
<dbReference type="PANTHER" id="PTHR33693">
    <property type="entry name" value="TYPE-5 URACIL-DNA GLYCOSYLASE"/>
    <property type="match status" value="1"/>
</dbReference>
<dbReference type="EMBL" id="UOFT01000022">
    <property type="protein sequence ID" value="VAW92114.1"/>
    <property type="molecule type" value="Genomic_DNA"/>
</dbReference>
<dbReference type="Gene3D" id="3.40.470.10">
    <property type="entry name" value="Uracil-DNA glycosylase-like domain"/>
    <property type="match status" value="1"/>
</dbReference>
<dbReference type="InterPro" id="IPR036895">
    <property type="entry name" value="Uracil-DNA_glycosylase-like_sf"/>
</dbReference>
<keyword evidence="7" id="KW-0227">DNA damage</keyword>
<dbReference type="GO" id="GO:0051539">
    <property type="term" value="F:4 iron, 4 sulfur cluster binding"/>
    <property type="evidence" value="ECO:0007669"/>
    <property type="project" value="UniProtKB-KW"/>
</dbReference>
<dbReference type="SMART" id="SM00987">
    <property type="entry name" value="UreE_C"/>
    <property type="match status" value="1"/>
</dbReference>
<dbReference type="NCBIfam" id="TIGR00758">
    <property type="entry name" value="UDG_fam4"/>
    <property type="match status" value="1"/>
</dbReference>
<keyword evidence="13" id="KW-0326">Glycosidase</keyword>
<dbReference type="PANTHER" id="PTHR33693:SF1">
    <property type="entry name" value="TYPE-4 URACIL-DNA GLYCOSYLASE"/>
    <property type="match status" value="1"/>
</dbReference>
<evidence type="ECO:0000256" key="10">
    <source>
        <dbReference type="ARBA" id="ARBA00023014"/>
    </source>
</evidence>
<proteinExistence type="inferred from homology"/>
<evidence type="ECO:0000256" key="6">
    <source>
        <dbReference type="ARBA" id="ARBA00022723"/>
    </source>
</evidence>
<evidence type="ECO:0000259" key="12">
    <source>
        <dbReference type="SMART" id="SM00986"/>
    </source>
</evidence>
<evidence type="ECO:0000256" key="9">
    <source>
        <dbReference type="ARBA" id="ARBA00023004"/>
    </source>
</evidence>
<dbReference type="GO" id="GO:0046872">
    <property type="term" value="F:metal ion binding"/>
    <property type="evidence" value="ECO:0007669"/>
    <property type="project" value="UniProtKB-KW"/>
</dbReference>
<comment type="similarity">
    <text evidence="2">Belongs to the uracil-DNA glycosylase (UDG) superfamily. Type 4 (UDGa) family.</text>
</comment>
<evidence type="ECO:0000256" key="7">
    <source>
        <dbReference type="ARBA" id="ARBA00022763"/>
    </source>
</evidence>
<keyword evidence="11" id="KW-0234">DNA repair</keyword>
<evidence type="ECO:0000256" key="5">
    <source>
        <dbReference type="ARBA" id="ARBA00022485"/>
    </source>
</evidence>
<dbReference type="AlphaFoldDB" id="A0A3B1AE09"/>
<dbReference type="CDD" id="cd10030">
    <property type="entry name" value="UDG-F4_TTUDGA_SPO1dp_like"/>
    <property type="match status" value="1"/>
</dbReference>
<keyword evidence="10" id="KW-0411">Iron-sulfur</keyword>
<keyword evidence="9" id="KW-0408">Iron</keyword>
<evidence type="ECO:0000256" key="2">
    <source>
        <dbReference type="ARBA" id="ARBA00006521"/>
    </source>
</evidence>
<evidence type="ECO:0000256" key="3">
    <source>
        <dbReference type="ARBA" id="ARBA00012030"/>
    </source>
</evidence>
<keyword evidence="8 13" id="KW-0378">Hydrolase</keyword>
<accession>A0A3B1AE09</accession>
<protein>
    <recommendedName>
        <fullName evidence="4">Type-4 uracil-DNA glycosylase</fullName>
        <ecNumber evidence="3">3.2.2.27</ecNumber>
    </recommendedName>
</protein>
<evidence type="ECO:0000256" key="1">
    <source>
        <dbReference type="ARBA" id="ARBA00001400"/>
    </source>
</evidence>
<evidence type="ECO:0000256" key="4">
    <source>
        <dbReference type="ARBA" id="ARBA00019403"/>
    </source>
</evidence>